<dbReference type="EMBL" id="FMHG01000001">
    <property type="protein sequence ID" value="SCJ77192.1"/>
    <property type="molecule type" value="Genomic_DNA"/>
</dbReference>
<evidence type="ECO:0000259" key="1">
    <source>
        <dbReference type="Pfam" id="PF07085"/>
    </source>
</evidence>
<dbReference type="InterPro" id="IPR010766">
    <property type="entry name" value="DRTGG"/>
</dbReference>
<feature type="domain" description="DRTGG" evidence="1">
    <location>
        <begin position="5"/>
        <end position="103"/>
    </location>
</feature>
<organism evidence="2">
    <name type="scientific">uncultured Anaerotruncus sp</name>
    <dbReference type="NCBI Taxonomy" id="905011"/>
    <lineage>
        <taxon>Bacteria</taxon>
        <taxon>Bacillati</taxon>
        <taxon>Bacillota</taxon>
        <taxon>Clostridia</taxon>
        <taxon>Eubacteriales</taxon>
        <taxon>Oscillospiraceae</taxon>
        <taxon>Anaerotruncus</taxon>
        <taxon>environmental samples</taxon>
    </lineage>
</organism>
<reference evidence="2" key="1">
    <citation type="submission" date="2015-09" db="EMBL/GenBank/DDBJ databases">
        <authorList>
            <consortium name="Pathogen Informatics"/>
        </authorList>
    </citation>
    <scope>NUCLEOTIDE SEQUENCE</scope>
    <source>
        <strain evidence="2">2789STDY5834896</strain>
    </source>
</reference>
<dbReference type="Pfam" id="PF07085">
    <property type="entry name" value="DRTGG"/>
    <property type="match status" value="1"/>
</dbReference>
<sequence>MTIHDIQQILDARWIYGEELADREVHTACGSDMMSDVLAFVKDQSVLLTGLVNPQVVRTAEMMDMVCIVFVRGKTPDENITALARRGEIALLCTDERMFTACGKLYAAGLSGGVGERLS</sequence>
<dbReference type="InterPro" id="IPR028979">
    <property type="entry name" value="Ser_kin/Pase_Hpr-like_N_sf"/>
</dbReference>
<protein>
    <submittedName>
        <fullName evidence="2">DRTGG domain</fullName>
    </submittedName>
</protein>
<accession>A0A1C6J540</accession>
<gene>
    <name evidence="2" type="ORF">SAMEA3545359_01922</name>
</gene>
<evidence type="ECO:0000313" key="2">
    <source>
        <dbReference type="EMBL" id="SCJ77192.1"/>
    </source>
</evidence>
<proteinExistence type="predicted"/>
<dbReference type="SUPFAM" id="SSF75138">
    <property type="entry name" value="HprK N-terminal domain-like"/>
    <property type="match status" value="1"/>
</dbReference>
<name>A0A1C6J540_9FIRM</name>
<dbReference type="AlphaFoldDB" id="A0A1C6J540"/>
<dbReference type="Gene3D" id="3.40.1390.20">
    <property type="entry name" value="HprK N-terminal domain-like"/>
    <property type="match status" value="1"/>
</dbReference>